<comment type="similarity">
    <text evidence="2">Belongs to the methyl-accepting chemotaxis (MCP) protein family.</text>
</comment>
<name>A0A5C1Q854_9SPIO</name>
<dbReference type="PROSITE" id="PS50885">
    <property type="entry name" value="HAMP"/>
    <property type="match status" value="1"/>
</dbReference>
<dbReference type="GO" id="GO:0007165">
    <property type="term" value="P:signal transduction"/>
    <property type="evidence" value="ECO:0007669"/>
    <property type="project" value="UniProtKB-KW"/>
</dbReference>
<keyword evidence="3" id="KW-0807">Transducer</keyword>
<keyword evidence="4" id="KW-1133">Transmembrane helix</keyword>
<gene>
    <name evidence="7" type="ORF">EW093_05965</name>
</gene>
<evidence type="ECO:0000256" key="3">
    <source>
        <dbReference type="PROSITE-ProRule" id="PRU00284"/>
    </source>
</evidence>
<dbReference type="GO" id="GO:0006935">
    <property type="term" value="P:chemotaxis"/>
    <property type="evidence" value="ECO:0007669"/>
    <property type="project" value="UniProtKB-KW"/>
</dbReference>
<dbReference type="GO" id="GO:0004888">
    <property type="term" value="F:transmembrane signaling receptor activity"/>
    <property type="evidence" value="ECO:0007669"/>
    <property type="project" value="TreeGrafter"/>
</dbReference>
<dbReference type="PROSITE" id="PS50111">
    <property type="entry name" value="CHEMOTAXIS_TRANSDUC_2"/>
    <property type="match status" value="1"/>
</dbReference>
<feature type="transmembrane region" description="Helical" evidence="4">
    <location>
        <begin position="7"/>
        <end position="28"/>
    </location>
</feature>
<dbReference type="Pfam" id="PF00015">
    <property type="entry name" value="MCPsignal"/>
    <property type="match status" value="1"/>
</dbReference>
<dbReference type="GO" id="GO:0005886">
    <property type="term" value="C:plasma membrane"/>
    <property type="evidence" value="ECO:0007669"/>
    <property type="project" value="TreeGrafter"/>
</dbReference>
<dbReference type="SUPFAM" id="SSF58104">
    <property type="entry name" value="Methyl-accepting chemotaxis protein (MCP) signaling domain"/>
    <property type="match status" value="2"/>
</dbReference>
<dbReference type="SMART" id="SM00283">
    <property type="entry name" value="MA"/>
    <property type="match status" value="1"/>
</dbReference>
<dbReference type="InterPro" id="IPR051310">
    <property type="entry name" value="MCP_chemotaxis"/>
</dbReference>
<dbReference type="InterPro" id="IPR003660">
    <property type="entry name" value="HAMP_dom"/>
</dbReference>
<dbReference type="AlphaFoldDB" id="A0A5C1Q854"/>
<evidence type="ECO:0000256" key="4">
    <source>
        <dbReference type="SAM" id="Phobius"/>
    </source>
</evidence>
<feature type="transmembrane region" description="Helical" evidence="4">
    <location>
        <begin position="188"/>
        <end position="208"/>
    </location>
</feature>
<dbReference type="Pfam" id="PF00672">
    <property type="entry name" value="HAMP"/>
    <property type="match status" value="1"/>
</dbReference>
<dbReference type="PANTHER" id="PTHR43531:SF11">
    <property type="entry name" value="METHYL-ACCEPTING CHEMOTAXIS PROTEIN 3"/>
    <property type="match status" value="1"/>
</dbReference>
<dbReference type="RefSeq" id="WP_149567511.1">
    <property type="nucleotide sequence ID" value="NZ_CP035807.1"/>
</dbReference>
<dbReference type="CDD" id="cd06225">
    <property type="entry name" value="HAMP"/>
    <property type="match status" value="1"/>
</dbReference>
<evidence type="ECO:0000313" key="8">
    <source>
        <dbReference type="Proteomes" id="UP000323824"/>
    </source>
</evidence>
<sequence>MTIRVKLFTYVIILSVLLMGVSYFSTFISMDILSKTEHIYSDQFVGTSLLLEGKNRINSADHELNSLLAKNLLQLSDSKESLNSKNLIEEHLKDGKIEINSFIKLYEKFSIFNKEIDSLKIDITKYNNQINKIITNMNNETLSPQDIEEYNITFNKLNTNVEKLLTYIKEQGEENYISVRSYGKNLFITYHIIAATGAILGLFILLTIRKSVLKPLKRLNEEVKELSLGEGDLTKRIPVNGDDEMASLGSNLNSFIGKTESILIALRQSINEVNTIKEGTVNSISENSAATTEVSANTNSIVSQVTSLDNEVQDADISVKRLDKSVAHFDNQVMDQVANVEQTTAAVTQMIGSISNLSNIAKGRKQGAEKLVEKIVEGDKVVQRSVSSVEDINKDIDSILGMVKIISNIASQTNLLAMNAAIEAAHAGDAGKGFAVVADEIRKLAETSRIQSESISGVLSQTINNIKRASEASNFTNTIYKEIQNEFNILIDAFTEISQNSSELDLGGKQILETMENLNNGSQKLDFESRELKNVNSEMVLVVGNISQISLSINDSIKEINVGIKDIANGIEEVNTLSGNLNRSMETAEGHLGKFQLSI</sequence>
<dbReference type="PANTHER" id="PTHR43531">
    <property type="entry name" value="PROTEIN ICFG"/>
    <property type="match status" value="1"/>
</dbReference>
<accession>A0A5C1Q854</accession>
<evidence type="ECO:0000259" key="6">
    <source>
        <dbReference type="PROSITE" id="PS50885"/>
    </source>
</evidence>
<keyword evidence="8" id="KW-1185">Reference proteome</keyword>
<evidence type="ECO:0000313" key="7">
    <source>
        <dbReference type="EMBL" id="QEN04263.1"/>
    </source>
</evidence>
<dbReference type="SMART" id="SM00304">
    <property type="entry name" value="HAMP"/>
    <property type="match status" value="1"/>
</dbReference>
<reference evidence="7 8" key="2">
    <citation type="submission" date="2019-09" db="EMBL/GenBank/DDBJ databases">
        <title>Complete Genome Sequence and Methylome Analysis of free living Spirochaetas.</title>
        <authorList>
            <person name="Leshcheva N."/>
            <person name="Mikheeva N."/>
        </authorList>
    </citation>
    <scope>NUCLEOTIDE SEQUENCE [LARGE SCALE GENOMIC DNA]</scope>
    <source>
        <strain evidence="7 8">P</strain>
    </source>
</reference>
<keyword evidence="4" id="KW-0812">Transmembrane</keyword>
<dbReference type="OrthoDB" id="358716at2"/>
<dbReference type="KEGG" id="sper:EW093_05965"/>
<dbReference type="Gene3D" id="6.10.340.10">
    <property type="match status" value="1"/>
</dbReference>
<dbReference type="Proteomes" id="UP000323824">
    <property type="component" value="Chromosome"/>
</dbReference>
<dbReference type="InterPro" id="IPR004089">
    <property type="entry name" value="MCPsignal_dom"/>
</dbReference>
<feature type="domain" description="HAMP" evidence="6">
    <location>
        <begin position="210"/>
        <end position="264"/>
    </location>
</feature>
<keyword evidence="4" id="KW-0472">Membrane</keyword>
<dbReference type="EMBL" id="CP035807">
    <property type="protein sequence ID" value="QEN04263.1"/>
    <property type="molecule type" value="Genomic_DNA"/>
</dbReference>
<proteinExistence type="inferred from homology"/>
<dbReference type="Gene3D" id="1.10.287.950">
    <property type="entry name" value="Methyl-accepting chemotaxis protein"/>
    <property type="match status" value="1"/>
</dbReference>
<protein>
    <submittedName>
        <fullName evidence="7">HAMP domain-containing protein</fullName>
    </submittedName>
</protein>
<reference evidence="7 8" key="1">
    <citation type="submission" date="2019-02" db="EMBL/GenBank/DDBJ databases">
        <authorList>
            <person name="Fomenkov A."/>
            <person name="Dubinina G."/>
            <person name="Grabovich M."/>
            <person name="Vincze T."/>
            <person name="Roberts R.J."/>
        </authorList>
    </citation>
    <scope>NUCLEOTIDE SEQUENCE [LARGE SCALE GENOMIC DNA]</scope>
    <source>
        <strain evidence="7 8">P</strain>
    </source>
</reference>
<evidence type="ECO:0000256" key="2">
    <source>
        <dbReference type="ARBA" id="ARBA00029447"/>
    </source>
</evidence>
<feature type="domain" description="Methyl-accepting transducer" evidence="5">
    <location>
        <begin position="311"/>
        <end position="533"/>
    </location>
</feature>
<keyword evidence="1" id="KW-0145">Chemotaxis</keyword>
<organism evidence="7 8">
    <name type="scientific">Thiospirochaeta perfilievii</name>
    <dbReference type="NCBI Taxonomy" id="252967"/>
    <lineage>
        <taxon>Bacteria</taxon>
        <taxon>Pseudomonadati</taxon>
        <taxon>Spirochaetota</taxon>
        <taxon>Spirochaetia</taxon>
        <taxon>Spirochaetales</taxon>
        <taxon>Spirochaetaceae</taxon>
        <taxon>Thiospirochaeta</taxon>
    </lineage>
</organism>
<evidence type="ECO:0000259" key="5">
    <source>
        <dbReference type="PROSITE" id="PS50111"/>
    </source>
</evidence>
<evidence type="ECO:0000256" key="1">
    <source>
        <dbReference type="ARBA" id="ARBA00022500"/>
    </source>
</evidence>